<protein>
    <submittedName>
        <fullName evidence="4">Gn_AT_II domain containing protein</fullName>
    </submittedName>
</protein>
<keyword evidence="1" id="KW-0808">Transferase</keyword>
<dbReference type="GO" id="GO:0016740">
    <property type="term" value="F:transferase activity"/>
    <property type="evidence" value="ECO:0007669"/>
    <property type="project" value="UniProtKB-KW"/>
</dbReference>
<dbReference type="EMBL" id="LR796268">
    <property type="protein sequence ID" value="CAB4132754.1"/>
    <property type="molecule type" value="Genomic_DNA"/>
</dbReference>
<evidence type="ECO:0000259" key="3">
    <source>
        <dbReference type="PROSITE" id="PS51278"/>
    </source>
</evidence>
<evidence type="ECO:0000313" key="4">
    <source>
        <dbReference type="EMBL" id="CAB4132754.1"/>
    </source>
</evidence>
<dbReference type="Gene3D" id="3.60.20.10">
    <property type="entry name" value="Glutamine Phosphoribosylpyrophosphate, subunit 1, domain 1"/>
    <property type="match status" value="1"/>
</dbReference>
<dbReference type="PROSITE" id="PS51278">
    <property type="entry name" value="GATASE_TYPE_2"/>
    <property type="match status" value="1"/>
</dbReference>
<dbReference type="CDD" id="cd00352">
    <property type="entry name" value="Gn_AT_II"/>
    <property type="match status" value="1"/>
</dbReference>
<sequence>MCGIVGMVVKPANGFVKQHEDCFYQLLYADALRGEDSTGVIGVENDTSFHIAKEATEAAWFSALLQNSTLAKTMWATGKAFIGHNRKKTVGAIKDETAHPFVVDDVFAMVHNGTLYNHQALANTEVDSEALAKVFAKALGETDYIQAMEEILGKVNGAYATASYDQRTNKVHLLRNSQRPMSYVETSNAWYFASEAPMLFWILARNGYQANDLNIQQLAENTLVSFDLDKNKMTEELLVPKKFLPPSQTIGKGATTTALTKQKGVDGLSKSAYKRFRNKHIFTTLEFWGEDFIETNYPLTLADGETAITLMGSSDHISLDHLISAEIDLKEVNLSSEDLTERLWAGRIADMSYDSKSKKVTITISNAYPLPVSFHKGKGQVIDAEYIRRKLDEEEKATSATLH</sequence>
<dbReference type="Pfam" id="PF13522">
    <property type="entry name" value="GATase_6"/>
    <property type="match status" value="1"/>
</dbReference>
<name>A0A6J5LDU7_9CAUD</name>
<accession>A0A6J5LDU7</accession>
<evidence type="ECO:0000256" key="2">
    <source>
        <dbReference type="ARBA" id="ARBA00022962"/>
    </source>
</evidence>
<dbReference type="PANTHER" id="PTHR11907">
    <property type="entry name" value="AMIDOPHOSPHORIBOSYLTRANSFERASE"/>
    <property type="match status" value="1"/>
</dbReference>
<dbReference type="InterPro" id="IPR017932">
    <property type="entry name" value="GATase_2_dom"/>
</dbReference>
<keyword evidence="2" id="KW-0315">Glutamine amidotransferase</keyword>
<feature type="domain" description="Glutamine amidotransferase type-2" evidence="3">
    <location>
        <begin position="2"/>
        <end position="229"/>
    </location>
</feature>
<proteinExistence type="predicted"/>
<dbReference type="SUPFAM" id="SSF56235">
    <property type="entry name" value="N-terminal nucleophile aminohydrolases (Ntn hydrolases)"/>
    <property type="match status" value="1"/>
</dbReference>
<dbReference type="InterPro" id="IPR029055">
    <property type="entry name" value="Ntn_hydrolases_N"/>
</dbReference>
<evidence type="ECO:0000256" key="1">
    <source>
        <dbReference type="ARBA" id="ARBA00022679"/>
    </source>
</evidence>
<reference evidence="4" key="1">
    <citation type="submission" date="2020-04" db="EMBL/GenBank/DDBJ databases">
        <authorList>
            <person name="Chiriac C."/>
            <person name="Salcher M."/>
            <person name="Ghai R."/>
            <person name="Kavagutti S V."/>
        </authorList>
    </citation>
    <scope>NUCLEOTIDE SEQUENCE</scope>
</reference>
<organism evidence="4">
    <name type="scientific">uncultured Caudovirales phage</name>
    <dbReference type="NCBI Taxonomy" id="2100421"/>
    <lineage>
        <taxon>Viruses</taxon>
        <taxon>Duplodnaviria</taxon>
        <taxon>Heunggongvirae</taxon>
        <taxon>Uroviricota</taxon>
        <taxon>Caudoviricetes</taxon>
        <taxon>Peduoviridae</taxon>
        <taxon>Maltschvirus</taxon>
        <taxon>Maltschvirus maltsch</taxon>
    </lineage>
</organism>
<gene>
    <name evidence="4" type="ORF">UFOVP249_6</name>
</gene>